<feature type="domain" description="P/Homo B" evidence="3">
    <location>
        <begin position="36"/>
        <end position="77"/>
    </location>
</feature>
<keyword evidence="5" id="KW-1185">Reference proteome</keyword>
<dbReference type="Proteomes" id="UP001515943">
    <property type="component" value="Unassembled WGS sequence"/>
</dbReference>
<reference evidence="4 5" key="1">
    <citation type="submission" date="2019-08" db="EMBL/GenBank/DDBJ databases">
        <title>Lentzea from Indian Himalayas.</title>
        <authorList>
            <person name="Mandal S."/>
            <person name="Mallick Gupta A."/>
            <person name="Maiti P.K."/>
            <person name="Sarkar J."/>
            <person name="Mandal S."/>
        </authorList>
    </citation>
    <scope>NUCLEOTIDE SEQUENCE [LARGE SCALE GENOMIC DNA]</scope>
    <source>
        <strain evidence="4 5">PSKA42</strain>
    </source>
</reference>
<protein>
    <recommendedName>
        <fullName evidence="3">P/Homo B domain-containing protein</fullName>
    </recommendedName>
</protein>
<comment type="caution">
    <text evidence="4">The sequence shown here is derived from an EMBL/GenBank/DDBJ whole genome shotgun (WGS) entry which is preliminary data.</text>
</comment>
<evidence type="ECO:0000256" key="1">
    <source>
        <dbReference type="ARBA" id="ARBA00022670"/>
    </source>
</evidence>
<sequence length="78" mass="8502">MCTSSASAWRLDQRVRSCSSLIRRSGPLGHVLAPHTDDIDTTYPVNLSAEARGGTWTLRVQDASTQDVGVNDTWTLTV</sequence>
<evidence type="ECO:0000259" key="3">
    <source>
        <dbReference type="Pfam" id="PF01483"/>
    </source>
</evidence>
<keyword evidence="1" id="KW-0645">Protease</keyword>
<dbReference type="Pfam" id="PF01483">
    <property type="entry name" value="P_proprotein"/>
    <property type="match status" value="1"/>
</dbReference>
<evidence type="ECO:0000313" key="5">
    <source>
        <dbReference type="Proteomes" id="UP001515943"/>
    </source>
</evidence>
<proteinExistence type="predicted"/>
<name>A0ABX1FFX4_9PSEU</name>
<organism evidence="4 5">
    <name type="scientific">Lentzea indica</name>
    <dbReference type="NCBI Taxonomy" id="2604800"/>
    <lineage>
        <taxon>Bacteria</taxon>
        <taxon>Bacillati</taxon>
        <taxon>Actinomycetota</taxon>
        <taxon>Actinomycetes</taxon>
        <taxon>Pseudonocardiales</taxon>
        <taxon>Pseudonocardiaceae</taxon>
        <taxon>Lentzea</taxon>
    </lineage>
</organism>
<keyword evidence="2" id="KW-0378">Hydrolase</keyword>
<dbReference type="InterPro" id="IPR008979">
    <property type="entry name" value="Galactose-bd-like_sf"/>
</dbReference>
<evidence type="ECO:0000313" key="4">
    <source>
        <dbReference type="EMBL" id="NKE57825.1"/>
    </source>
</evidence>
<dbReference type="InterPro" id="IPR002884">
    <property type="entry name" value="P_dom"/>
</dbReference>
<dbReference type="EMBL" id="VSRL01000039">
    <property type="protein sequence ID" value="NKE57825.1"/>
    <property type="molecule type" value="Genomic_DNA"/>
</dbReference>
<evidence type="ECO:0000256" key="2">
    <source>
        <dbReference type="ARBA" id="ARBA00022801"/>
    </source>
</evidence>
<gene>
    <name evidence="4" type="ORF">FXN61_13670</name>
</gene>
<accession>A0ABX1FFX4</accession>
<dbReference type="SUPFAM" id="SSF49785">
    <property type="entry name" value="Galactose-binding domain-like"/>
    <property type="match status" value="1"/>
</dbReference>